<keyword evidence="2" id="KW-1185">Reference proteome</keyword>
<organism evidence="1 2">
    <name type="scientific">Leucogyrophana mollusca</name>
    <dbReference type="NCBI Taxonomy" id="85980"/>
    <lineage>
        <taxon>Eukaryota</taxon>
        <taxon>Fungi</taxon>
        <taxon>Dikarya</taxon>
        <taxon>Basidiomycota</taxon>
        <taxon>Agaricomycotina</taxon>
        <taxon>Agaricomycetes</taxon>
        <taxon>Agaricomycetidae</taxon>
        <taxon>Boletales</taxon>
        <taxon>Boletales incertae sedis</taxon>
        <taxon>Leucogyrophana</taxon>
    </lineage>
</organism>
<dbReference type="EMBL" id="MU266789">
    <property type="protein sequence ID" value="KAH7918422.1"/>
    <property type="molecule type" value="Genomic_DNA"/>
</dbReference>
<dbReference type="Proteomes" id="UP000790709">
    <property type="component" value="Unassembled WGS sequence"/>
</dbReference>
<proteinExistence type="predicted"/>
<comment type="caution">
    <text evidence="1">The sequence shown here is derived from an EMBL/GenBank/DDBJ whole genome shotgun (WGS) entry which is preliminary data.</text>
</comment>
<gene>
    <name evidence="1" type="ORF">BV22DRAFT_1024605</name>
</gene>
<evidence type="ECO:0000313" key="1">
    <source>
        <dbReference type="EMBL" id="KAH7918422.1"/>
    </source>
</evidence>
<sequence length="125" mass="13718">MHIQHHETLVDKHARQHNALPLFEKQTFYGCLQHIYVVEVPANPALRIDSPETVFLAAILSCQLDTSPSRLNSLDIHLYSNIGSTPDIVDIVCVQCLVGQVPIDGGQSWAIINQSGGLACAVFKD</sequence>
<accession>A0ACB8B149</accession>
<reference evidence="1" key="1">
    <citation type="journal article" date="2021" name="New Phytol.">
        <title>Evolutionary innovations through gain and loss of genes in the ectomycorrhizal Boletales.</title>
        <authorList>
            <person name="Wu G."/>
            <person name="Miyauchi S."/>
            <person name="Morin E."/>
            <person name="Kuo A."/>
            <person name="Drula E."/>
            <person name="Varga T."/>
            <person name="Kohler A."/>
            <person name="Feng B."/>
            <person name="Cao Y."/>
            <person name="Lipzen A."/>
            <person name="Daum C."/>
            <person name="Hundley H."/>
            <person name="Pangilinan J."/>
            <person name="Johnson J."/>
            <person name="Barry K."/>
            <person name="LaButti K."/>
            <person name="Ng V."/>
            <person name="Ahrendt S."/>
            <person name="Min B."/>
            <person name="Choi I.G."/>
            <person name="Park H."/>
            <person name="Plett J.M."/>
            <person name="Magnuson J."/>
            <person name="Spatafora J.W."/>
            <person name="Nagy L.G."/>
            <person name="Henrissat B."/>
            <person name="Grigoriev I.V."/>
            <person name="Yang Z.L."/>
            <person name="Xu J."/>
            <person name="Martin F.M."/>
        </authorList>
    </citation>
    <scope>NUCLEOTIDE SEQUENCE</scope>
    <source>
        <strain evidence="1">KUC20120723A-06</strain>
    </source>
</reference>
<evidence type="ECO:0000313" key="2">
    <source>
        <dbReference type="Proteomes" id="UP000790709"/>
    </source>
</evidence>
<name>A0ACB8B149_9AGAM</name>
<protein>
    <submittedName>
        <fullName evidence="1">Uncharacterized protein</fullName>
    </submittedName>
</protein>